<feature type="domain" description="Sporulation stage II protein D amidase enhancer LytB N-terminal" evidence="2">
    <location>
        <begin position="106"/>
        <end position="192"/>
    </location>
</feature>
<dbReference type="InterPro" id="IPR051922">
    <property type="entry name" value="Bact_Sporulation_Assoc"/>
</dbReference>
<name>A0AAU7UCP2_9DEIO</name>
<dbReference type="PANTHER" id="PTHR30032:SF4">
    <property type="entry name" value="AMIDASE ENHANCER"/>
    <property type="match status" value="1"/>
</dbReference>
<evidence type="ECO:0000259" key="2">
    <source>
        <dbReference type="Pfam" id="PF08486"/>
    </source>
</evidence>
<keyword evidence="1" id="KW-0732">Signal</keyword>
<accession>A0AAU7UCP2</accession>
<feature type="signal peptide" evidence="1">
    <location>
        <begin position="1"/>
        <end position="23"/>
    </location>
</feature>
<dbReference type="EMBL" id="CP158299">
    <property type="protein sequence ID" value="XBV86547.1"/>
    <property type="molecule type" value="Genomic_DNA"/>
</dbReference>
<reference evidence="3" key="1">
    <citation type="submission" date="2024-06" db="EMBL/GenBank/DDBJ databases">
        <title>Draft Genome Sequence of Deinococcus sonorensis Type Strain KR-87, a Biofilm Producing Representative of the Genus Deinococcus.</title>
        <authorList>
            <person name="Boren L.S."/>
            <person name="Grosso R.A."/>
            <person name="Hugenberg-Cox A.N."/>
            <person name="Hill J.T.E."/>
            <person name="Albert C.M."/>
            <person name="Tuohy J.M."/>
        </authorList>
    </citation>
    <scope>NUCLEOTIDE SEQUENCE</scope>
    <source>
        <strain evidence="3">KR-87</strain>
    </source>
</reference>
<dbReference type="KEGG" id="dsc:ABOD76_09625"/>
<evidence type="ECO:0000256" key="1">
    <source>
        <dbReference type="SAM" id="SignalP"/>
    </source>
</evidence>
<protein>
    <submittedName>
        <fullName evidence="3">SpoIID/LytB domain-containing protein</fullName>
    </submittedName>
</protein>
<dbReference type="AlphaFoldDB" id="A0AAU7UCP2"/>
<dbReference type="PANTHER" id="PTHR30032">
    <property type="entry name" value="N-ACETYLMURAMOYL-L-ALANINE AMIDASE-RELATED"/>
    <property type="match status" value="1"/>
</dbReference>
<organism evidence="3">
    <name type="scientific">Deinococcus sonorensis KR-87</name>
    <dbReference type="NCBI Taxonomy" id="694439"/>
    <lineage>
        <taxon>Bacteria</taxon>
        <taxon>Thermotogati</taxon>
        <taxon>Deinococcota</taxon>
        <taxon>Deinococci</taxon>
        <taxon>Deinococcales</taxon>
        <taxon>Deinococcaceae</taxon>
        <taxon>Deinococcus</taxon>
    </lineage>
</organism>
<sequence>MRSFLILLTAGLLAQLAPGTAGATNIRVLVASGKAVSVRVPITPSVAQGAAGYASWTVGALGSHLSLGGQDAGGDTLYLPPVPGSTVDIDGHTYRGGLLLKVVSGVVKAVNVLDLEEYLLGVVPAEMPSSWPTEALKSQAVIARTYAAARINPTSYYDLCATDSCQVYGGVARETASASQAVQATRAQVVSYAGAAARTYFSSDSGGYTASSLEAWGQDQPYLTAKPDPASQGPNSRWTLSVPLSRVAEVAARYGVQVGSVQSLTITQLSASGRVTGINVVGSAGSRLLSGADAGGFVRSLGARSSRVNFSGSDPLVIEGAGSGHGVGLSQYGAAGLARQGWNYLQIMGFYYAGASISSILADTRPGGLLTAGVPFREAQPAPLAERPAAPPVVALDPWVLRSPGL</sequence>
<dbReference type="NCBIfam" id="TIGR02669">
    <property type="entry name" value="SpoIID_LytB"/>
    <property type="match status" value="1"/>
</dbReference>
<feature type="chain" id="PRO_5043795522" evidence="1">
    <location>
        <begin position="24"/>
        <end position="406"/>
    </location>
</feature>
<dbReference type="GO" id="GO:0030288">
    <property type="term" value="C:outer membrane-bounded periplasmic space"/>
    <property type="evidence" value="ECO:0007669"/>
    <property type="project" value="TreeGrafter"/>
</dbReference>
<dbReference type="InterPro" id="IPR013486">
    <property type="entry name" value="SpoIID/LytB"/>
</dbReference>
<evidence type="ECO:0000313" key="3">
    <source>
        <dbReference type="EMBL" id="XBV86547.1"/>
    </source>
</evidence>
<gene>
    <name evidence="3" type="ORF">ABOD76_09625</name>
</gene>
<proteinExistence type="predicted"/>
<dbReference type="RefSeq" id="WP_350244619.1">
    <property type="nucleotide sequence ID" value="NZ_CP158299.1"/>
</dbReference>
<dbReference type="InterPro" id="IPR013693">
    <property type="entry name" value="SpoIID/LytB_N"/>
</dbReference>
<dbReference type="GO" id="GO:0030435">
    <property type="term" value="P:sporulation resulting in formation of a cellular spore"/>
    <property type="evidence" value="ECO:0007669"/>
    <property type="project" value="InterPro"/>
</dbReference>
<dbReference type="Pfam" id="PF08486">
    <property type="entry name" value="SpoIID"/>
    <property type="match status" value="1"/>
</dbReference>